<evidence type="ECO:0000313" key="4">
    <source>
        <dbReference type="Proteomes" id="UP000029443"/>
    </source>
</evidence>
<dbReference type="Gene3D" id="1.10.8.80">
    <property type="entry name" value="Magnesium chelatase subunit I, C-Terminal domain"/>
    <property type="match status" value="1"/>
</dbReference>
<comment type="caution">
    <text evidence="3">The sequence shown here is derived from an EMBL/GenBank/DDBJ whole genome shotgun (WGS) entry which is preliminary data.</text>
</comment>
<dbReference type="PANTHER" id="PTHR42759:SF5">
    <property type="entry name" value="METHANOL DEHYDROGENASE REGULATOR"/>
    <property type="match status" value="1"/>
</dbReference>
<dbReference type="CDD" id="cd00009">
    <property type="entry name" value="AAA"/>
    <property type="match status" value="1"/>
</dbReference>
<dbReference type="Pfam" id="PF17863">
    <property type="entry name" value="AAA_lid_2"/>
    <property type="match status" value="1"/>
</dbReference>
<reference evidence="3 4" key="1">
    <citation type="submission" date="2012-09" db="EMBL/GenBank/DDBJ databases">
        <title>Genome Sequence of alkane-degrading Bacterium Alcanivorax jadensis T9.</title>
        <authorList>
            <person name="Lai Q."/>
            <person name="Shao Z."/>
        </authorList>
    </citation>
    <scope>NUCLEOTIDE SEQUENCE [LARGE SCALE GENOMIC DNA]</scope>
    <source>
        <strain evidence="3 4">T9</strain>
    </source>
</reference>
<dbReference type="InterPro" id="IPR027417">
    <property type="entry name" value="P-loop_NTPase"/>
</dbReference>
<dbReference type="InterPro" id="IPR011703">
    <property type="entry name" value="ATPase_AAA-3"/>
</dbReference>
<dbReference type="InterPro" id="IPR050764">
    <property type="entry name" value="CbbQ/NirQ/NorQ/GpvN"/>
</dbReference>
<gene>
    <name evidence="3" type="ORF">T9A_00079</name>
</gene>
<feature type="domain" description="ATPase AAA-3" evidence="1">
    <location>
        <begin position="34"/>
        <end position="164"/>
    </location>
</feature>
<sequence>MQALDKALAQVGRVVLGKEEQLKLALTCMLANGHLLIEDLPGMGKTTLAHALARVFKLEYRRVQFTSDMLPADILGVSVFDPNTQQFSLREGPVFTQLLLADEINRATPKTQGALLEAMEERQVTLDGVTRPLPQPFFVVATQNPVDQAGTFVLPESQLDRFLMRISLGYPAPEVELQLLAGGDLREQVRELQSVITSEGLIKLSRLVGKVRASHELLDYVQRLLDATRSDDRFVAGLSPRAGLGLLKAARAWALLSGRDYVLPEDVQAVWPSVAEHRLSARQGGSVAAITQSLLQSVPVIRR</sequence>
<dbReference type="EMBL" id="ARXU01000001">
    <property type="protein sequence ID" value="KGD62759.1"/>
    <property type="molecule type" value="Genomic_DNA"/>
</dbReference>
<evidence type="ECO:0000259" key="2">
    <source>
        <dbReference type="Pfam" id="PF17863"/>
    </source>
</evidence>
<accession>A0ABR4WI31</accession>
<keyword evidence="4" id="KW-1185">Reference proteome</keyword>
<dbReference type="Gene3D" id="3.40.50.300">
    <property type="entry name" value="P-loop containing nucleotide triphosphate hydrolases"/>
    <property type="match status" value="1"/>
</dbReference>
<name>A0ABR4WI31_9GAMM</name>
<protein>
    <submittedName>
        <fullName evidence="3">ATPase AAA</fullName>
    </submittedName>
</protein>
<dbReference type="RefSeq" id="WP_035244165.1">
    <property type="nucleotide sequence ID" value="NZ_ARXU01000001.1"/>
</dbReference>
<organism evidence="3 4">
    <name type="scientific">Alcanivorax jadensis T9</name>
    <dbReference type="NCBI Taxonomy" id="1177181"/>
    <lineage>
        <taxon>Bacteria</taxon>
        <taxon>Pseudomonadati</taxon>
        <taxon>Pseudomonadota</taxon>
        <taxon>Gammaproteobacteria</taxon>
        <taxon>Oceanospirillales</taxon>
        <taxon>Alcanivoracaceae</taxon>
        <taxon>Alcanivorax</taxon>
    </lineage>
</organism>
<proteinExistence type="predicted"/>
<evidence type="ECO:0000259" key="1">
    <source>
        <dbReference type="Pfam" id="PF07726"/>
    </source>
</evidence>
<dbReference type="PANTHER" id="PTHR42759">
    <property type="entry name" value="MOXR FAMILY PROTEIN"/>
    <property type="match status" value="1"/>
</dbReference>
<evidence type="ECO:0000313" key="3">
    <source>
        <dbReference type="EMBL" id="KGD62759.1"/>
    </source>
</evidence>
<dbReference type="SUPFAM" id="SSF52540">
    <property type="entry name" value="P-loop containing nucleoside triphosphate hydrolases"/>
    <property type="match status" value="1"/>
</dbReference>
<feature type="domain" description="ChlI/MoxR AAA lid" evidence="2">
    <location>
        <begin position="227"/>
        <end position="282"/>
    </location>
</feature>
<dbReference type="PIRSF" id="PIRSF002849">
    <property type="entry name" value="AAA_ATPase_chaperone_MoxR_prd"/>
    <property type="match status" value="1"/>
</dbReference>
<dbReference type="Proteomes" id="UP000029443">
    <property type="component" value="Unassembled WGS sequence"/>
</dbReference>
<dbReference type="InterPro" id="IPR041628">
    <property type="entry name" value="ChlI/MoxR_AAA_lid"/>
</dbReference>
<dbReference type="Pfam" id="PF07726">
    <property type="entry name" value="AAA_3"/>
    <property type="match status" value="1"/>
</dbReference>